<feature type="compositionally biased region" description="Gly residues" evidence="10">
    <location>
        <begin position="157"/>
        <end position="170"/>
    </location>
</feature>
<keyword evidence="3 9" id="KW-1003">Cell membrane</keyword>
<evidence type="ECO:0000313" key="13">
    <source>
        <dbReference type="Proteomes" id="UP001180840"/>
    </source>
</evidence>
<keyword evidence="7 9" id="KW-0811">Translocation</keyword>
<evidence type="ECO:0000256" key="4">
    <source>
        <dbReference type="ARBA" id="ARBA00022692"/>
    </source>
</evidence>
<comment type="caution">
    <text evidence="12">The sequence shown here is derived from an EMBL/GenBank/DDBJ whole genome shotgun (WGS) entry which is preliminary data.</text>
</comment>
<reference evidence="12" key="1">
    <citation type="submission" date="2023-07" db="EMBL/GenBank/DDBJ databases">
        <title>Sequencing the genomes of 1000 actinobacteria strains.</title>
        <authorList>
            <person name="Klenk H.-P."/>
        </authorList>
    </citation>
    <scope>NUCLEOTIDE SEQUENCE</scope>
    <source>
        <strain evidence="12">DSM 107476</strain>
    </source>
</reference>
<evidence type="ECO:0000256" key="10">
    <source>
        <dbReference type="SAM" id="MobiDB-lite"/>
    </source>
</evidence>
<dbReference type="Proteomes" id="UP001180840">
    <property type="component" value="Unassembled WGS sequence"/>
</dbReference>
<accession>A0ABU1ZVV1</accession>
<keyword evidence="6 9" id="KW-1133">Transmembrane helix</keyword>
<dbReference type="InterPro" id="IPR003369">
    <property type="entry name" value="TatA/B/E"/>
</dbReference>
<feature type="compositionally biased region" description="Pro residues" evidence="10">
    <location>
        <begin position="134"/>
        <end position="156"/>
    </location>
</feature>
<evidence type="ECO:0000256" key="7">
    <source>
        <dbReference type="ARBA" id="ARBA00023010"/>
    </source>
</evidence>
<dbReference type="RefSeq" id="WP_290198016.1">
    <property type="nucleotide sequence ID" value="NZ_CP047654.1"/>
</dbReference>
<evidence type="ECO:0000256" key="9">
    <source>
        <dbReference type="HAMAP-Rule" id="MF_00237"/>
    </source>
</evidence>
<evidence type="ECO:0000256" key="3">
    <source>
        <dbReference type="ARBA" id="ARBA00022475"/>
    </source>
</evidence>
<comment type="subunit">
    <text evidence="9">The Tat system comprises two distinct complexes: a TatABC complex, containing multiple copies of TatA, TatB and TatC subunits, and a separate TatA complex, containing only TatA subunits. Substrates initially bind to the TatABC complex, which probably triggers association of the separate TatA complex to form the active translocon.</text>
</comment>
<dbReference type="EMBL" id="JAVDXZ010000001">
    <property type="protein sequence ID" value="MDR7329041.1"/>
    <property type="molecule type" value="Genomic_DNA"/>
</dbReference>
<dbReference type="NCBIfam" id="TIGR01410">
    <property type="entry name" value="tatB"/>
    <property type="match status" value="1"/>
</dbReference>
<dbReference type="Pfam" id="PF02416">
    <property type="entry name" value="TatA_B_E"/>
    <property type="match status" value="1"/>
</dbReference>
<keyword evidence="4 9" id="KW-0812">Transmembrane</keyword>
<evidence type="ECO:0000256" key="11">
    <source>
        <dbReference type="SAM" id="Phobius"/>
    </source>
</evidence>
<feature type="region of interest" description="Disordered" evidence="10">
    <location>
        <begin position="91"/>
        <end position="176"/>
    </location>
</feature>
<gene>
    <name evidence="9" type="primary">tatB</name>
    <name evidence="12" type="ORF">J2S39_000717</name>
</gene>
<keyword evidence="5 9" id="KW-0653">Protein transport</keyword>
<keyword evidence="13" id="KW-1185">Reference proteome</keyword>
<organism evidence="12 13">
    <name type="scientific">Corynebacterium guangdongense</name>
    <dbReference type="NCBI Taxonomy" id="1783348"/>
    <lineage>
        <taxon>Bacteria</taxon>
        <taxon>Bacillati</taxon>
        <taxon>Actinomycetota</taxon>
        <taxon>Actinomycetes</taxon>
        <taxon>Mycobacteriales</taxon>
        <taxon>Corynebacteriaceae</taxon>
        <taxon>Corynebacterium</taxon>
    </lineage>
</organism>
<dbReference type="Gene3D" id="1.20.5.3310">
    <property type="match status" value="1"/>
</dbReference>
<name>A0ABU1ZVV1_9CORY</name>
<proteinExistence type="inferred from homology"/>
<evidence type="ECO:0000256" key="2">
    <source>
        <dbReference type="ARBA" id="ARBA00022448"/>
    </source>
</evidence>
<comment type="subcellular location">
    <subcellularLocation>
        <location evidence="9">Cell membrane</location>
        <topology evidence="9">Single-pass membrane protein</topology>
    </subcellularLocation>
    <subcellularLocation>
        <location evidence="1">Membrane</location>
        <topology evidence="1">Single-pass membrane protein</topology>
    </subcellularLocation>
</comment>
<protein>
    <recommendedName>
        <fullName evidence="9">Sec-independent protein translocase protein TatB</fullName>
    </recommendedName>
</protein>
<keyword evidence="2 9" id="KW-0813">Transport</keyword>
<comment type="similarity">
    <text evidence="9">Belongs to the TatB family.</text>
</comment>
<feature type="transmembrane region" description="Helical" evidence="11">
    <location>
        <begin position="6"/>
        <end position="22"/>
    </location>
</feature>
<feature type="compositionally biased region" description="Basic and acidic residues" evidence="10">
    <location>
        <begin position="95"/>
        <end position="105"/>
    </location>
</feature>
<evidence type="ECO:0000256" key="5">
    <source>
        <dbReference type="ARBA" id="ARBA00022927"/>
    </source>
</evidence>
<feature type="compositionally biased region" description="Basic and acidic residues" evidence="10">
    <location>
        <begin position="114"/>
        <end position="125"/>
    </location>
</feature>
<evidence type="ECO:0000256" key="8">
    <source>
        <dbReference type="ARBA" id="ARBA00023136"/>
    </source>
</evidence>
<keyword evidence="8 9" id="KW-0472">Membrane</keyword>
<dbReference type="PRINTS" id="PR01506">
    <property type="entry name" value="TATBPROTEIN"/>
</dbReference>
<dbReference type="HAMAP" id="MF_00237">
    <property type="entry name" value="TatB"/>
    <property type="match status" value="1"/>
</dbReference>
<evidence type="ECO:0000256" key="1">
    <source>
        <dbReference type="ARBA" id="ARBA00004167"/>
    </source>
</evidence>
<evidence type="ECO:0000256" key="6">
    <source>
        <dbReference type="ARBA" id="ARBA00022989"/>
    </source>
</evidence>
<evidence type="ECO:0000313" key="12">
    <source>
        <dbReference type="EMBL" id="MDR7329041.1"/>
    </source>
</evidence>
<dbReference type="InterPro" id="IPR018448">
    <property type="entry name" value="TatB"/>
</dbReference>
<sequence length="176" mass="19064">MFSNIGWGEIFAIAVIAVIVIGPERLPGVIKDVRAAIYAARKAIRNARVELDGTLDEFEELKAPIAQAAEWGRMGPRAAISKALFDGDEEFMDEFDPRRQMKDAGLDTSVSPKEAMRRSLKRQDEAEAAQAPRPSQPAPPKSPPPQNPTHQAPPPGQGEGNGNYETGGGFSWADIT</sequence>
<comment type="function">
    <text evidence="9">Part of the twin-arginine translocation (Tat) system that transports large folded proteins containing a characteristic twin-arginine motif in their signal peptide across membranes. Together with TatC, TatB is part of a receptor directly interacting with Tat signal peptides. TatB may form an oligomeric binding site that transiently accommodates folded Tat precursor proteins before their translocation.</text>
</comment>